<dbReference type="Proteomes" id="UP000703674">
    <property type="component" value="Unassembled WGS sequence"/>
</dbReference>
<evidence type="ECO:0000256" key="1">
    <source>
        <dbReference type="SAM" id="MobiDB-lite"/>
    </source>
</evidence>
<accession>A0ABX1CZ52</accession>
<comment type="caution">
    <text evidence="2">The sequence shown here is derived from an EMBL/GenBank/DDBJ whole genome shotgun (WGS) entry which is preliminary data.</text>
</comment>
<proteinExistence type="predicted"/>
<gene>
    <name evidence="2" type="ORF">HC175_11570</name>
</gene>
<name>A0ABX1CZ52_9FLAO</name>
<sequence>MAFDFLPDQQPPEPKPNTEEAAGGQFSVGKNVFYDDYKHHLDAHALFETPPQAKNFKLPYNFNEVKDYYFDEYNLKNKIKNNFYGSGTTLEKLKEGYTTFQDPKLLNETINKIDNEIPAEMFSAIDKPKMKINDRFGMFSFDLASMAMTFVFDYYTRKGEQVDSSFVEKDKSTSRFIFLPTKEEVEQRIRRRADGTPVVVSSVRNSLIDFEKDSKQDRSVEIMVFNSFAGREDAGTVIYNSMASISVAKNLLLKGFRVKLTSVLVVAGAGKNYFHFVPAKRFNQPLDINAAAYVCGDPRFFRYQGFKMICSGYDRDGERIVGGLGTILTNIKPLSLTIEKEYVSNSELKQADTRLYFGGSRSLRSVNREVKQAIEILNNKYGNEKN</sequence>
<dbReference type="EMBL" id="JAAVJR010000006">
    <property type="protein sequence ID" value="NJW53560.1"/>
    <property type="molecule type" value="Genomic_DNA"/>
</dbReference>
<evidence type="ECO:0000313" key="2">
    <source>
        <dbReference type="EMBL" id="NJW53560.1"/>
    </source>
</evidence>
<reference evidence="2 3" key="1">
    <citation type="submission" date="2020-03" db="EMBL/GenBank/DDBJ databases">
        <title>Salinimicrobium sp. nov, isolated from SCS.</title>
        <authorList>
            <person name="Cao W.R."/>
        </authorList>
    </citation>
    <scope>NUCLEOTIDE SEQUENCE [LARGE SCALE GENOMIC DNA]</scope>
    <source>
        <strain evidence="3">J15B91</strain>
    </source>
</reference>
<keyword evidence="3" id="KW-1185">Reference proteome</keyword>
<organism evidence="2 3">
    <name type="scientific">Salinimicrobium oceani</name>
    <dbReference type="NCBI Taxonomy" id="2722702"/>
    <lineage>
        <taxon>Bacteria</taxon>
        <taxon>Pseudomonadati</taxon>
        <taxon>Bacteroidota</taxon>
        <taxon>Flavobacteriia</taxon>
        <taxon>Flavobacteriales</taxon>
        <taxon>Flavobacteriaceae</taxon>
        <taxon>Salinimicrobium</taxon>
    </lineage>
</organism>
<feature type="region of interest" description="Disordered" evidence="1">
    <location>
        <begin position="1"/>
        <end position="23"/>
    </location>
</feature>
<evidence type="ECO:0000313" key="3">
    <source>
        <dbReference type="Proteomes" id="UP000703674"/>
    </source>
</evidence>
<protein>
    <submittedName>
        <fullName evidence="2">Uncharacterized protein</fullName>
    </submittedName>
</protein>
<dbReference type="RefSeq" id="WP_168138666.1">
    <property type="nucleotide sequence ID" value="NZ_JAAVJR010000006.1"/>
</dbReference>